<dbReference type="SUPFAM" id="SSF52540">
    <property type="entry name" value="P-loop containing nucleoside triphosphate hydrolases"/>
    <property type="match status" value="1"/>
</dbReference>
<gene>
    <name evidence="7" type="ORF">WHI96_19775</name>
</gene>
<evidence type="ECO:0000259" key="6">
    <source>
        <dbReference type="PROSITE" id="PS51755"/>
    </source>
</evidence>
<dbReference type="PANTHER" id="PTHR35807:SF1">
    <property type="entry name" value="TRANSCRIPTIONAL REGULATOR REDD"/>
    <property type="match status" value="1"/>
</dbReference>
<dbReference type="SMART" id="SM00862">
    <property type="entry name" value="Trans_reg_C"/>
    <property type="match status" value="1"/>
</dbReference>
<dbReference type="InterPro" id="IPR011990">
    <property type="entry name" value="TPR-like_helical_dom_sf"/>
</dbReference>
<dbReference type="Pfam" id="PF03704">
    <property type="entry name" value="BTAD"/>
    <property type="match status" value="1"/>
</dbReference>
<dbReference type="InterPro" id="IPR041664">
    <property type="entry name" value="AAA_16"/>
</dbReference>
<evidence type="ECO:0000256" key="1">
    <source>
        <dbReference type="ARBA" id="ARBA00005820"/>
    </source>
</evidence>
<organism evidence="7 8">
    <name type="scientific">Pseudonocardia tropica</name>
    <dbReference type="NCBI Taxonomy" id="681289"/>
    <lineage>
        <taxon>Bacteria</taxon>
        <taxon>Bacillati</taxon>
        <taxon>Actinomycetota</taxon>
        <taxon>Actinomycetes</taxon>
        <taxon>Pseudonocardiales</taxon>
        <taxon>Pseudonocardiaceae</taxon>
        <taxon>Pseudonocardia</taxon>
    </lineage>
</organism>
<evidence type="ECO:0000256" key="4">
    <source>
        <dbReference type="ARBA" id="ARBA00023163"/>
    </source>
</evidence>
<evidence type="ECO:0000256" key="5">
    <source>
        <dbReference type="PROSITE-ProRule" id="PRU01091"/>
    </source>
</evidence>
<dbReference type="CDD" id="cd15831">
    <property type="entry name" value="BTAD"/>
    <property type="match status" value="1"/>
</dbReference>
<dbReference type="Pfam" id="PF00486">
    <property type="entry name" value="Trans_reg_C"/>
    <property type="match status" value="1"/>
</dbReference>
<dbReference type="InterPro" id="IPR005158">
    <property type="entry name" value="BTAD"/>
</dbReference>
<dbReference type="PROSITE" id="PS51755">
    <property type="entry name" value="OMPR_PHOB"/>
    <property type="match status" value="1"/>
</dbReference>
<keyword evidence="3 5" id="KW-0238">DNA-binding</keyword>
<comment type="caution">
    <text evidence="7">The sequence shown here is derived from an EMBL/GenBank/DDBJ whole genome shotgun (WGS) entry which is preliminary data.</text>
</comment>
<keyword evidence="4" id="KW-0804">Transcription</keyword>
<dbReference type="RefSeq" id="WP_345644713.1">
    <property type="nucleotide sequence ID" value="NZ_BAABLY010000027.1"/>
</dbReference>
<accession>A0ABV1JYM9</accession>
<keyword evidence="2" id="KW-0805">Transcription regulation</keyword>
<dbReference type="InterPro" id="IPR029787">
    <property type="entry name" value="Nucleotide_cyclase"/>
</dbReference>
<dbReference type="EMBL" id="JBEDNP010000012">
    <property type="protein sequence ID" value="MEQ3541054.1"/>
    <property type="molecule type" value="Genomic_DNA"/>
</dbReference>
<evidence type="ECO:0000313" key="8">
    <source>
        <dbReference type="Proteomes" id="UP001464923"/>
    </source>
</evidence>
<sequence>MQFNVLGSIELRSGDEPVALGGLHQRATLAYLLLNANRAVATSRLVEALWGEMPPATARKMLQNAVSGLRQRIAESGGGDQEVEVLTRAPGYLLRVPETQVDLLCFQALRERGRTSLAEGDWVGAAGALREGLSLWRGPAFADLAETGREWPELVALERARLTAFEDLVDAELALGRHQEILHELEAACGAEPARERLCGQLMVALYRSGRQTEALEVFRRARSALLTEYGLDPGPELQELERAILQHDEVLARVEPPPEDTPVHAVTAPELETVSERTWVSMLLVRAESVGRTDDDPEAVAERARELGAVLEAEVRIFGGTLHTSLGPMWQAVFGLCRTHEDDAERAIRAACSIRRRLDEIVGSGRSPAARVRIAVATGEALVTGRATEGAEVTGEVIDACLHQLAELRPGEIRACATSRLASRGAVTYAPDGHVVGVRPEHESATFSGPFVGRGAETAMLDRLLEEVVRTRRPQTMTLFGEPGVGKSRLVRELRTRLDDQVRVVSGRTPRFGWNAPVTPLAGVLKDCCGIVAADDAPTGLRKLTRAVHGLVADARTAEWMVSTLRPLVELCESTRSPVEVDQVAAAWVRFVEESARRRPLFVVLEDLQTADGALLDVVEDLDRRLGPVPVLVLATARPELLRRRPAWGGGAPTTTVRTLGPLSDDEVHELVGLLDLRLGEEPTAQNRVPDLLPGVGKTRACLSQIAPGSVATRSSRGSTCRCCGPGRSPS</sequence>
<evidence type="ECO:0000256" key="3">
    <source>
        <dbReference type="ARBA" id="ARBA00023125"/>
    </source>
</evidence>
<dbReference type="InterPro" id="IPR001867">
    <property type="entry name" value="OmpR/PhoB-type_DNA-bd"/>
</dbReference>
<feature type="domain" description="OmpR/PhoB-type" evidence="6">
    <location>
        <begin position="1"/>
        <end position="96"/>
    </location>
</feature>
<dbReference type="Gene3D" id="1.10.10.10">
    <property type="entry name" value="Winged helix-like DNA-binding domain superfamily/Winged helix DNA-binding domain"/>
    <property type="match status" value="1"/>
</dbReference>
<dbReference type="Pfam" id="PF13191">
    <property type="entry name" value="AAA_16"/>
    <property type="match status" value="1"/>
</dbReference>
<dbReference type="SUPFAM" id="SSF55073">
    <property type="entry name" value="Nucleotide cyclase"/>
    <property type="match status" value="1"/>
</dbReference>
<dbReference type="SUPFAM" id="SSF48452">
    <property type="entry name" value="TPR-like"/>
    <property type="match status" value="1"/>
</dbReference>
<comment type="similarity">
    <text evidence="1">Belongs to the AfsR/DnrI/RedD regulatory family.</text>
</comment>
<proteinExistence type="inferred from homology"/>
<dbReference type="SUPFAM" id="SSF46894">
    <property type="entry name" value="C-terminal effector domain of the bipartite response regulators"/>
    <property type="match status" value="1"/>
</dbReference>
<evidence type="ECO:0000313" key="7">
    <source>
        <dbReference type="EMBL" id="MEQ3541054.1"/>
    </source>
</evidence>
<reference evidence="7 8" key="1">
    <citation type="submission" date="2024-03" db="EMBL/GenBank/DDBJ databases">
        <title>Draft genome sequence of Pseudonocardia tropica JCM 19149.</title>
        <authorList>
            <person name="Butdee W."/>
            <person name="Duangmal K."/>
        </authorList>
    </citation>
    <scope>NUCLEOTIDE SEQUENCE [LARGE SCALE GENOMIC DNA]</scope>
    <source>
        <strain evidence="7 8">JCM 19149</strain>
    </source>
</reference>
<dbReference type="InterPro" id="IPR016032">
    <property type="entry name" value="Sig_transdc_resp-reg_C-effctor"/>
</dbReference>
<evidence type="ECO:0000256" key="2">
    <source>
        <dbReference type="ARBA" id="ARBA00023015"/>
    </source>
</evidence>
<dbReference type="PANTHER" id="PTHR35807">
    <property type="entry name" value="TRANSCRIPTIONAL REGULATOR REDD-RELATED"/>
    <property type="match status" value="1"/>
</dbReference>
<dbReference type="Gene3D" id="1.25.40.10">
    <property type="entry name" value="Tetratricopeptide repeat domain"/>
    <property type="match status" value="1"/>
</dbReference>
<dbReference type="Proteomes" id="UP001464923">
    <property type="component" value="Unassembled WGS sequence"/>
</dbReference>
<name>A0ABV1JYM9_9PSEU</name>
<feature type="DNA-binding region" description="OmpR/PhoB-type" evidence="5">
    <location>
        <begin position="1"/>
        <end position="96"/>
    </location>
</feature>
<dbReference type="Gene3D" id="3.30.70.1230">
    <property type="entry name" value="Nucleotide cyclase"/>
    <property type="match status" value="1"/>
</dbReference>
<dbReference type="InterPro" id="IPR027417">
    <property type="entry name" value="P-loop_NTPase"/>
</dbReference>
<dbReference type="SMART" id="SM01043">
    <property type="entry name" value="BTAD"/>
    <property type="match status" value="1"/>
</dbReference>
<dbReference type="InterPro" id="IPR051677">
    <property type="entry name" value="AfsR-DnrI-RedD_regulator"/>
</dbReference>
<protein>
    <submittedName>
        <fullName evidence="7">BTAD domain-containing putative transcriptional regulator</fullName>
    </submittedName>
</protein>
<dbReference type="Gene3D" id="3.40.50.300">
    <property type="entry name" value="P-loop containing nucleotide triphosphate hydrolases"/>
    <property type="match status" value="1"/>
</dbReference>
<keyword evidence="8" id="KW-1185">Reference proteome</keyword>
<dbReference type="InterPro" id="IPR036388">
    <property type="entry name" value="WH-like_DNA-bd_sf"/>
</dbReference>